<feature type="compositionally biased region" description="Acidic residues" evidence="1">
    <location>
        <begin position="88"/>
        <end position="105"/>
    </location>
</feature>
<feature type="region of interest" description="Disordered" evidence="1">
    <location>
        <begin position="1"/>
        <end position="112"/>
    </location>
</feature>
<feature type="compositionally biased region" description="Pro residues" evidence="1">
    <location>
        <begin position="55"/>
        <end position="79"/>
    </location>
</feature>
<accession>A0ABS2I1S2</accession>
<evidence type="ECO:0000256" key="1">
    <source>
        <dbReference type="SAM" id="MobiDB-lite"/>
    </source>
</evidence>
<gene>
    <name evidence="2" type="ORF">JS521_25730</name>
</gene>
<dbReference type="Proteomes" id="UP000712045">
    <property type="component" value="Unassembled WGS sequence"/>
</dbReference>
<keyword evidence="3" id="KW-1185">Reference proteome</keyword>
<evidence type="ECO:0000313" key="2">
    <source>
        <dbReference type="EMBL" id="MBM7057169.1"/>
    </source>
</evidence>
<proteinExistence type="predicted"/>
<organism evidence="2 3">
    <name type="scientific">Streptomyces durocortorensis</name>
    <dbReference type="NCBI Taxonomy" id="2811104"/>
    <lineage>
        <taxon>Bacteria</taxon>
        <taxon>Bacillati</taxon>
        <taxon>Actinomycetota</taxon>
        <taxon>Actinomycetes</taxon>
        <taxon>Kitasatosporales</taxon>
        <taxon>Streptomycetaceae</taxon>
        <taxon>Streptomyces</taxon>
    </lineage>
</organism>
<feature type="compositionally biased region" description="Basic residues" evidence="1">
    <location>
        <begin position="42"/>
        <end position="52"/>
    </location>
</feature>
<name>A0ABS2I1S2_9ACTN</name>
<dbReference type="EMBL" id="JAFEUF010000170">
    <property type="protein sequence ID" value="MBM7057169.1"/>
    <property type="molecule type" value="Genomic_DNA"/>
</dbReference>
<protein>
    <submittedName>
        <fullName evidence="2">Uncharacterized protein</fullName>
    </submittedName>
</protein>
<reference evidence="2 3" key="1">
    <citation type="submission" date="2021-02" db="EMBL/GenBank/DDBJ databases">
        <title>Genome Streptomyces sp. RHZ10.</title>
        <authorList>
            <person name="Besaury L."/>
        </authorList>
    </citation>
    <scope>NUCLEOTIDE SEQUENCE [LARGE SCALE GENOMIC DNA]</scope>
    <source>
        <strain evidence="2 3">RHZ10</strain>
    </source>
</reference>
<evidence type="ECO:0000313" key="3">
    <source>
        <dbReference type="Proteomes" id="UP000712045"/>
    </source>
</evidence>
<comment type="caution">
    <text evidence="2">The sequence shown here is derived from an EMBL/GenBank/DDBJ whole genome shotgun (WGS) entry which is preliminary data.</text>
</comment>
<sequence>MAWKWNPFKRGKGKAEAPAPAPAPTQAPTPDAKPSKGEKKPGRLKRLFSRKPKPTEPAPEAPPAPPAAPSAPPGPPQAPAPEAGGDVGEGEQGELFEVEEEEEEERQFPGSLGVSADGVWMISTTEWDSVMQGVLTGEDVKEFILAIEAGNQERAAEMVAAAYDENVGSLINVGASTIRRIGY</sequence>
<dbReference type="RefSeq" id="WP_205085362.1">
    <property type="nucleotide sequence ID" value="NZ_JAFEUF010000170.1"/>
</dbReference>